<evidence type="ECO:0000256" key="2">
    <source>
        <dbReference type="NCBIfam" id="TIGR00928"/>
    </source>
</evidence>
<dbReference type="Pfam" id="PF00206">
    <property type="entry name" value="Lyase_1"/>
    <property type="match status" value="1"/>
</dbReference>
<dbReference type="GO" id="GO:0016829">
    <property type="term" value="F:lyase activity"/>
    <property type="evidence" value="ECO:0007669"/>
    <property type="project" value="UniProtKB-KW"/>
</dbReference>
<evidence type="ECO:0000313" key="6">
    <source>
        <dbReference type="Proteomes" id="UP001272242"/>
    </source>
</evidence>
<name>A0ABU5EQI6_9BACT</name>
<accession>A0ABU5EQI6</accession>
<dbReference type="PROSITE" id="PS00163">
    <property type="entry name" value="FUMARATE_LYASES"/>
    <property type="match status" value="1"/>
</dbReference>
<dbReference type="SUPFAM" id="SSF48557">
    <property type="entry name" value="L-aspartase-like"/>
    <property type="match status" value="1"/>
</dbReference>
<comment type="catalytic activity">
    <reaction evidence="3">
        <text>N(6)-(1,2-dicarboxyethyl)-AMP = fumarate + AMP</text>
        <dbReference type="Rhea" id="RHEA:16853"/>
        <dbReference type="ChEBI" id="CHEBI:29806"/>
        <dbReference type="ChEBI" id="CHEBI:57567"/>
        <dbReference type="ChEBI" id="CHEBI:456215"/>
        <dbReference type="EC" id="4.3.2.2"/>
    </reaction>
</comment>
<reference evidence="6" key="1">
    <citation type="journal article" date="2023" name="Mar. Drugs">
        <title>Gemmata algarum, a Novel Planctomycete Isolated from an Algal Mat, Displays Antimicrobial Activity.</title>
        <authorList>
            <person name="Kumar G."/>
            <person name="Kallscheuer N."/>
            <person name="Kashif M."/>
            <person name="Ahamad S."/>
            <person name="Jagadeeshwari U."/>
            <person name="Pannikurungottu S."/>
            <person name="Haufschild T."/>
            <person name="Kabuu M."/>
            <person name="Sasikala C."/>
            <person name="Jogler C."/>
            <person name="Ramana C."/>
        </authorList>
    </citation>
    <scope>NUCLEOTIDE SEQUENCE [LARGE SCALE GENOMIC DNA]</scope>
    <source>
        <strain evidence="6">JC673</strain>
    </source>
</reference>
<keyword evidence="3" id="KW-0658">Purine biosynthesis</keyword>
<protein>
    <recommendedName>
        <fullName evidence="2 3">Adenylosuccinate lyase</fullName>
        <shortName evidence="3">ASL</shortName>
        <ecNumber evidence="2 3">4.3.2.2</ecNumber>
    </recommendedName>
    <alternativeName>
        <fullName evidence="3">Adenylosuccinase</fullName>
    </alternativeName>
</protein>
<dbReference type="PANTHER" id="PTHR43172">
    <property type="entry name" value="ADENYLOSUCCINATE LYASE"/>
    <property type="match status" value="1"/>
</dbReference>
<dbReference type="NCBIfam" id="TIGR00928">
    <property type="entry name" value="purB"/>
    <property type="match status" value="1"/>
</dbReference>
<keyword evidence="1 3" id="KW-0456">Lyase</keyword>
<dbReference type="EMBL" id="JAXBLV010000001">
    <property type="protein sequence ID" value="MDY3557529.1"/>
    <property type="molecule type" value="Genomic_DNA"/>
</dbReference>
<evidence type="ECO:0000313" key="5">
    <source>
        <dbReference type="EMBL" id="MDY3557529.1"/>
    </source>
</evidence>
<dbReference type="InterPro" id="IPR008948">
    <property type="entry name" value="L-Aspartase-like"/>
</dbReference>
<dbReference type="InterPro" id="IPR022761">
    <property type="entry name" value="Fumarate_lyase_N"/>
</dbReference>
<feature type="domain" description="Adenylosuccinate lyase C-terminal" evidence="4">
    <location>
        <begin position="386"/>
        <end position="471"/>
    </location>
</feature>
<comment type="pathway">
    <text evidence="3">Purine metabolism; IMP biosynthesis via de novo pathway; 5-amino-1-(5-phospho-D-ribosyl)imidazole-4-carboxamide from 5-amino-1-(5-phospho-D-ribosyl)imidazole-4-carboxylate: step 2/2.</text>
</comment>
<comment type="caution">
    <text evidence="5">The sequence shown here is derived from an EMBL/GenBank/DDBJ whole genome shotgun (WGS) entry which is preliminary data.</text>
</comment>
<evidence type="ECO:0000256" key="3">
    <source>
        <dbReference type="RuleBase" id="RU361172"/>
    </source>
</evidence>
<organism evidence="5 6">
    <name type="scientific">Gemmata algarum</name>
    <dbReference type="NCBI Taxonomy" id="2975278"/>
    <lineage>
        <taxon>Bacteria</taxon>
        <taxon>Pseudomonadati</taxon>
        <taxon>Planctomycetota</taxon>
        <taxon>Planctomycetia</taxon>
        <taxon>Gemmatales</taxon>
        <taxon>Gemmataceae</taxon>
        <taxon>Gemmata</taxon>
    </lineage>
</organism>
<dbReference type="Gene3D" id="1.20.200.10">
    <property type="entry name" value="Fumarase/aspartase (Central domain)"/>
    <property type="match status" value="1"/>
</dbReference>
<evidence type="ECO:0000256" key="1">
    <source>
        <dbReference type="ARBA" id="ARBA00023239"/>
    </source>
</evidence>
<comment type="similarity">
    <text evidence="3">Belongs to the lyase 1 family. Adenylosuccinate lyase subfamily.</text>
</comment>
<proteinExistence type="inferred from homology"/>
<dbReference type="Pfam" id="PF10397">
    <property type="entry name" value="ADSL_C"/>
    <property type="match status" value="1"/>
</dbReference>
<dbReference type="InterPro" id="IPR004769">
    <property type="entry name" value="Pur_lyase"/>
</dbReference>
<dbReference type="EC" id="4.3.2.2" evidence="2 3"/>
<keyword evidence="6" id="KW-1185">Reference proteome</keyword>
<dbReference type="InterPro" id="IPR019468">
    <property type="entry name" value="AdenyloSucc_lyase_C"/>
</dbReference>
<comment type="pathway">
    <text evidence="3">Purine metabolism; AMP biosynthesis via de novo pathway; AMP from IMP: step 2/2.</text>
</comment>
<dbReference type="PANTHER" id="PTHR43172:SF1">
    <property type="entry name" value="ADENYLOSUCCINATE LYASE"/>
    <property type="match status" value="1"/>
</dbReference>
<dbReference type="Gene3D" id="1.10.40.30">
    <property type="entry name" value="Fumarase/aspartase (C-terminal domain)"/>
    <property type="match status" value="1"/>
</dbReference>
<dbReference type="PRINTS" id="PR00149">
    <property type="entry name" value="FUMRATELYASE"/>
</dbReference>
<sequence length="494" mass="55020">MNETNDVYDNPLIGRYASSEMAERWGPLRKFRTWRRLWLALAEAEAELGLLGDDGQPRITPAKLDELRAHLDDIDLKRAAAHEKRLRHDVMAQVHALKDVAPGCGDIVHLGATSCYVTDNADLILMREGLNQLCESLACAIDALATFATTWKDEPTLGFTHFQPAQLTTVGKRATLWLFDFVLDLQELERRRDELPFRGAKGTTGTQASFLALFNGDHEKVRRLDALVAKKMGFDRVFPVTGQTYSRKIDTQILDALNGLAQSAHKWGTDLRLLAHRQEVDEPFEAEQIGSSAMAYKRNPMRAERMCSLARFISGLPAMAADTASTQWFERTLDDSACRRLYIPQAFLATDAVLRIALNVLTQKSEAGRGLVVNKPIVAKNVREYLPYMATENLMMAAVQAGEDRQVVHEIVRQHSHAVTARVKSGEGSPAELFALLKADKSEAFKKVDFGAVTDPKLFVGRSPEQVEEFVGEHVAPIRARYASVLGKTAELHV</sequence>
<dbReference type="SMART" id="SM00998">
    <property type="entry name" value="ADSL_C"/>
    <property type="match status" value="1"/>
</dbReference>
<dbReference type="InterPro" id="IPR000362">
    <property type="entry name" value="Fumarate_lyase_fam"/>
</dbReference>
<dbReference type="InterPro" id="IPR020557">
    <property type="entry name" value="Fumarate_lyase_CS"/>
</dbReference>
<dbReference type="Gene3D" id="1.10.275.60">
    <property type="match status" value="1"/>
</dbReference>
<dbReference type="Proteomes" id="UP001272242">
    <property type="component" value="Unassembled WGS sequence"/>
</dbReference>
<dbReference type="CDD" id="cd03302">
    <property type="entry name" value="Adenylsuccinate_lyase_2"/>
    <property type="match status" value="1"/>
</dbReference>
<dbReference type="RefSeq" id="WP_320684589.1">
    <property type="nucleotide sequence ID" value="NZ_JAXBLV010000001.1"/>
</dbReference>
<evidence type="ECO:0000259" key="4">
    <source>
        <dbReference type="SMART" id="SM00998"/>
    </source>
</evidence>
<comment type="catalytic activity">
    <reaction evidence="3">
        <text>(2S)-2-[5-amino-1-(5-phospho-beta-D-ribosyl)imidazole-4-carboxamido]succinate = 5-amino-1-(5-phospho-beta-D-ribosyl)imidazole-4-carboxamide + fumarate</text>
        <dbReference type="Rhea" id="RHEA:23920"/>
        <dbReference type="ChEBI" id="CHEBI:29806"/>
        <dbReference type="ChEBI" id="CHEBI:58443"/>
        <dbReference type="ChEBI" id="CHEBI:58475"/>
        <dbReference type="EC" id="4.3.2.2"/>
    </reaction>
</comment>
<gene>
    <name evidence="5" type="primary">purB</name>
    <name evidence="5" type="ORF">R5W23_000055</name>
</gene>